<dbReference type="Gene3D" id="3.90.550.10">
    <property type="entry name" value="Spore Coat Polysaccharide Biosynthesis Protein SpsA, Chain A"/>
    <property type="match status" value="1"/>
</dbReference>
<reference evidence="11" key="1">
    <citation type="submission" date="2020-02" db="EMBL/GenBank/DDBJ databases">
        <authorList>
            <person name="Meier V. D."/>
        </authorList>
    </citation>
    <scope>NUCLEOTIDE SEQUENCE</scope>
    <source>
        <strain evidence="11">AVDCRST_MAG63</strain>
    </source>
</reference>
<dbReference type="SUPFAM" id="SSF53448">
    <property type="entry name" value="Nucleotide-diphospho-sugar transferases"/>
    <property type="match status" value="1"/>
</dbReference>
<evidence type="ECO:0000313" key="11">
    <source>
        <dbReference type="EMBL" id="CAA9232948.1"/>
    </source>
</evidence>
<comment type="similarity">
    <text evidence="8">Belongs to the glycosyltransferase 2 family. CrtQ subfamily.</text>
</comment>
<evidence type="ECO:0000256" key="3">
    <source>
        <dbReference type="ARBA" id="ARBA00022676"/>
    </source>
</evidence>
<dbReference type="EMBL" id="CADCTO010000143">
    <property type="protein sequence ID" value="CAA9232948.1"/>
    <property type="molecule type" value="Genomic_DNA"/>
</dbReference>
<dbReference type="GO" id="GO:0016757">
    <property type="term" value="F:glycosyltransferase activity"/>
    <property type="evidence" value="ECO:0007669"/>
    <property type="project" value="UniProtKB-KW"/>
</dbReference>
<dbReference type="AlphaFoldDB" id="A0A6J4HTE1"/>
<feature type="domain" description="Glycosyltransferase 2-like" evidence="10">
    <location>
        <begin position="4"/>
        <end position="152"/>
    </location>
</feature>
<evidence type="ECO:0000256" key="4">
    <source>
        <dbReference type="ARBA" id="ARBA00022679"/>
    </source>
</evidence>
<keyword evidence="4" id="KW-0808">Transferase</keyword>
<gene>
    <name evidence="11" type="ORF">AVDCRST_MAG63-1052</name>
</gene>
<dbReference type="PANTHER" id="PTHR43646">
    <property type="entry name" value="GLYCOSYLTRANSFERASE"/>
    <property type="match status" value="1"/>
</dbReference>
<dbReference type="NCBIfam" id="TIGR04283">
    <property type="entry name" value="glyco_like_mftF"/>
    <property type="match status" value="1"/>
</dbReference>
<comment type="function">
    <text evidence="6">Catalyzes the glycosylation of 4,4'-diaponeurosporenoate, i.e. the esterification of glucose at the C1'' position with the carboxyl group of 4,4'-diaponeurosporenic acid, to form glycosyl-4,4'-diaponeurosporenoate. This is a step in the biosynthesis of staphyloxanthin, an orange pigment present in most staphylococci strains.</text>
</comment>
<evidence type="ECO:0000256" key="5">
    <source>
        <dbReference type="ARBA" id="ARBA00023136"/>
    </source>
</evidence>
<protein>
    <recommendedName>
        <fullName evidence="9">4,4'-diaponeurosporenoate glycosyltransferase</fullName>
    </recommendedName>
</protein>
<keyword evidence="3" id="KW-0328">Glycosyltransferase</keyword>
<dbReference type="InterPro" id="IPR001173">
    <property type="entry name" value="Glyco_trans_2-like"/>
</dbReference>
<evidence type="ECO:0000256" key="9">
    <source>
        <dbReference type="ARBA" id="ARBA00040345"/>
    </source>
</evidence>
<name>A0A6J4HTE1_9BACT</name>
<comment type="pathway">
    <text evidence="7">Carotenoid biosynthesis; staphyloxanthin biosynthesis; staphyloxanthin from farnesyl diphosphate: step 4/5.</text>
</comment>
<dbReference type="GO" id="GO:0005886">
    <property type="term" value="C:plasma membrane"/>
    <property type="evidence" value="ECO:0007669"/>
    <property type="project" value="UniProtKB-SubCell"/>
</dbReference>
<dbReference type="InterPro" id="IPR029044">
    <property type="entry name" value="Nucleotide-diphossugar_trans"/>
</dbReference>
<proteinExistence type="inferred from homology"/>
<comment type="subcellular location">
    <subcellularLocation>
        <location evidence="1">Cell membrane</location>
    </subcellularLocation>
</comment>
<evidence type="ECO:0000256" key="1">
    <source>
        <dbReference type="ARBA" id="ARBA00004236"/>
    </source>
</evidence>
<organism evidence="11">
    <name type="scientific">uncultured Armatimonadetes bacterium</name>
    <dbReference type="NCBI Taxonomy" id="157466"/>
    <lineage>
        <taxon>Bacteria</taxon>
        <taxon>Bacillati</taxon>
        <taxon>Armatimonadota</taxon>
        <taxon>environmental samples</taxon>
    </lineage>
</organism>
<dbReference type="InterPro" id="IPR026461">
    <property type="entry name" value="Trfase_2_rSAM/seldom_assoc"/>
</dbReference>
<dbReference type="Pfam" id="PF00535">
    <property type="entry name" value="Glycos_transf_2"/>
    <property type="match status" value="1"/>
</dbReference>
<sequence>MRLSVIVPTLNEAQALAATLARARVACLGAEIIVADGGSGDATCAIAHAAGGTRVLDAPRGRGRQQNAGARAARGDVLLFLHADTHLPEGAGDAVQRALENGCVLGGNFRLAFDPPDPLNRLFARVYNHRARHHRHYYGDSVLFVRRSVFEEMGGFREGMLMEDWEFVRRLEARCRTSREFGDFVPPLGDRGERTVWLPLTVTTSARRFAGRRRWRYLYLWAYLHYLHARGVSGDRLAEMYPDVR</sequence>
<evidence type="ECO:0000256" key="2">
    <source>
        <dbReference type="ARBA" id="ARBA00022475"/>
    </source>
</evidence>
<evidence type="ECO:0000259" key="10">
    <source>
        <dbReference type="Pfam" id="PF00535"/>
    </source>
</evidence>
<dbReference type="PANTHER" id="PTHR43646:SF2">
    <property type="entry name" value="GLYCOSYLTRANSFERASE 2-LIKE DOMAIN-CONTAINING PROTEIN"/>
    <property type="match status" value="1"/>
</dbReference>
<evidence type="ECO:0000256" key="6">
    <source>
        <dbReference type="ARBA" id="ARBA00037281"/>
    </source>
</evidence>
<accession>A0A6J4HTE1</accession>
<keyword evidence="5" id="KW-0472">Membrane</keyword>
<evidence type="ECO:0000256" key="8">
    <source>
        <dbReference type="ARBA" id="ARBA00038120"/>
    </source>
</evidence>
<evidence type="ECO:0000256" key="7">
    <source>
        <dbReference type="ARBA" id="ARBA00037904"/>
    </source>
</evidence>
<keyword evidence="2" id="KW-1003">Cell membrane</keyword>